<dbReference type="InterPro" id="IPR024265">
    <property type="entry name" value="DUF3788"/>
</dbReference>
<dbReference type="OrthoDB" id="9090890at2"/>
<dbReference type="Pfam" id="PF12663">
    <property type="entry name" value="DUF3788"/>
    <property type="match status" value="1"/>
</dbReference>
<keyword evidence="3" id="KW-1185">Reference proteome</keyword>
<evidence type="ECO:0000256" key="1">
    <source>
        <dbReference type="SAM" id="MobiDB-lite"/>
    </source>
</evidence>
<gene>
    <name evidence="2" type="ORF">CCGE525_26085</name>
</gene>
<dbReference type="RefSeq" id="WP_120707211.1">
    <property type="nucleotide sequence ID" value="NZ_CP032695.1"/>
</dbReference>
<evidence type="ECO:0000313" key="3">
    <source>
        <dbReference type="Proteomes" id="UP000282195"/>
    </source>
</evidence>
<dbReference type="Proteomes" id="UP000282195">
    <property type="component" value="Plasmid pRCCGE525c"/>
</dbReference>
<proteinExistence type="predicted"/>
<dbReference type="EMBL" id="CP032695">
    <property type="protein sequence ID" value="AYG62280.1"/>
    <property type="molecule type" value="Genomic_DNA"/>
</dbReference>
<accession>A0A387FSQ4</accession>
<dbReference type="KEGG" id="rjg:CCGE525_26085"/>
<dbReference type="AlphaFoldDB" id="A0A387FSQ4"/>
<feature type="region of interest" description="Disordered" evidence="1">
    <location>
        <begin position="1"/>
        <end position="29"/>
    </location>
</feature>
<evidence type="ECO:0000313" key="2">
    <source>
        <dbReference type="EMBL" id="AYG62280.1"/>
    </source>
</evidence>
<organism evidence="2 3">
    <name type="scientific">Rhizobium jaguaris</name>
    <dbReference type="NCBI Taxonomy" id="1312183"/>
    <lineage>
        <taxon>Bacteria</taxon>
        <taxon>Pseudomonadati</taxon>
        <taxon>Pseudomonadota</taxon>
        <taxon>Alphaproteobacteria</taxon>
        <taxon>Hyphomicrobiales</taxon>
        <taxon>Rhizobiaceae</taxon>
        <taxon>Rhizobium/Agrobacterium group</taxon>
        <taxon>Rhizobium</taxon>
    </lineage>
</organism>
<sequence length="164" mass="19081">MTLSSGTTVAVADRETTPQIGDRITDKLPPPDDIAVCDWIGPEAFEHWTELRNWIEEFYPGVFAPDWLYGGKKRGWSLRYKKTKAFCTLLPEYRMFSAVVVLGRAEREKFEERRYVWRPHLVKLYDQAKTYIDGKWLTVAISSEDDLHDVTELLTMKRPPRAQG</sequence>
<geneLocation type="plasmid" evidence="3">
    <name>prccge525c</name>
</geneLocation>
<reference evidence="2 3" key="1">
    <citation type="submission" date="2018-10" db="EMBL/GenBank/DDBJ databases">
        <title>Rhizobium etli, R. leguminosarum and a new Rhizobium genospecies from Phaseolus dumosus.</title>
        <authorList>
            <person name="Ramirez-Puebla S.T."/>
            <person name="Rogel-Hernandez M.A."/>
            <person name="Guerrero G."/>
            <person name="Ormeno-Orrillo E."/>
            <person name="Martinez-Romero J.C."/>
            <person name="Negrete-Yankelevich S."/>
            <person name="Martinez-Romero E."/>
        </authorList>
    </citation>
    <scope>NUCLEOTIDE SEQUENCE [LARGE SCALE GENOMIC DNA]</scope>
    <source>
        <strain evidence="2 3">CCGE525</strain>
        <plasmid evidence="3">prccge525c</plasmid>
    </source>
</reference>
<keyword evidence="2" id="KW-0614">Plasmid</keyword>
<protein>
    <submittedName>
        <fullName evidence="2">DUF3788 domain-containing protein</fullName>
    </submittedName>
</protein>
<name>A0A387FSQ4_9HYPH</name>